<feature type="domain" description="DNA methylase adenine-specific" evidence="7">
    <location>
        <begin position="10"/>
        <end position="108"/>
    </location>
</feature>
<evidence type="ECO:0000259" key="7">
    <source>
        <dbReference type="Pfam" id="PF02384"/>
    </source>
</evidence>
<dbReference type="EC" id="2.1.1.72" evidence="1"/>
<dbReference type="GO" id="GO:0008170">
    <property type="term" value="F:N-methyltransferase activity"/>
    <property type="evidence" value="ECO:0007669"/>
    <property type="project" value="InterPro"/>
</dbReference>
<evidence type="ECO:0000313" key="8">
    <source>
        <dbReference type="EMBL" id="MCZ3844292.1"/>
    </source>
</evidence>
<dbReference type="GO" id="GO:0032259">
    <property type="term" value="P:methylation"/>
    <property type="evidence" value="ECO:0007669"/>
    <property type="project" value="UniProtKB-KW"/>
</dbReference>
<dbReference type="GO" id="GO:0009307">
    <property type="term" value="P:DNA restriction-modification system"/>
    <property type="evidence" value="ECO:0007669"/>
    <property type="project" value="UniProtKB-KW"/>
</dbReference>
<keyword evidence="3" id="KW-0808">Transferase</keyword>
<evidence type="ECO:0000256" key="2">
    <source>
        <dbReference type="ARBA" id="ARBA00022603"/>
    </source>
</evidence>
<sequence length="236" mass="26754">MPEKIIKSSDRVKNHGEVFTPKRIVDLMLNQPEIQAKINDLTATFLEPSAGEGAFLVELLRRKLKVAKDQSNSIRAFNENSLIALSTLYGIELLADNAEMLVMNMIMTFNEFYANICENVYDTKPNKHIVDSAKVIIQANMVQGDTLKQIRPDGSPIIFSEWKVVPGNPKKVQRTEYTFEAIINESGPTNSVENYAEEIDLFADSGEFDDAEQASDEPVKQYKLVKWMDIYKQLVE</sequence>
<name>A0AAP3GVT3_9LACO</name>
<comment type="catalytic activity">
    <reaction evidence="6">
        <text>a 2'-deoxyadenosine in DNA + S-adenosyl-L-methionine = an N(6)-methyl-2'-deoxyadenosine in DNA + S-adenosyl-L-homocysteine + H(+)</text>
        <dbReference type="Rhea" id="RHEA:15197"/>
        <dbReference type="Rhea" id="RHEA-COMP:12418"/>
        <dbReference type="Rhea" id="RHEA-COMP:12419"/>
        <dbReference type="ChEBI" id="CHEBI:15378"/>
        <dbReference type="ChEBI" id="CHEBI:57856"/>
        <dbReference type="ChEBI" id="CHEBI:59789"/>
        <dbReference type="ChEBI" id="CHEBI:90615"/>
        <dbReference type="ChEBI" id="CHEBI:90616"/>
        <dbReference type="EC" id="2.1.1.72"/>
    </reaction>
</comment>
<dbReference type="Gene3D" id="3.40.50.150">
    <property type="entry name" value="Vaccinia Virus protein VP39"/>
    <property type="match status" value="1"/>
</dbReference>
<dbReference type="PRINTS" id="PR00507">
    <property type="entry name" value="N12N6MTFRASE"/>
</dbReference>
<proteinExistence type="predicted"/>
<dbReference type="EMBL" id="JAKHLF010000002">
    <property type="protein sequence ID" value="MCZ3844292.1"/>
    <property type="molecule type" value="Genomic_DNA"/>
</dbReference>
<comment type="caution">
    <text evidence="8">The sequence shown here is derived from an EMBL/GenBank/DDBJ whole genome shotgun (WGS) entry which is preliminary data.</text>
</comment>
<dbReference type="InterPro" id="IPR029063">
    <property type="entry name" value="SAM-dependent_MTases_sf"/>
</dbReference>
<dbReference type="AlphaFoldDB" id="A0AAP3GVT3"/>
<protein>
    <recommendedName>
        <fullName evidence="1">site-specific DNA-methyltransferase (adenine-specific)</fullName>
        <ecNumber evidence="1">2.1.1.72</ecNumber>
    </recommendedName>
</protein>
<dbReference type="Proteomes" id="UP001213015">
    <property type="component" value="Unassembled WGS sequence"/>
</dbReference>
<dbReference type="InterPro" id="IPR003356">
    <property type="entry name" value="DNA_methylase_A-5"/>
</dbReference>
<dbReference type="Pfam" id="PF02384">
    <property type="entry name" value="N6_Mtase"/>
    <property type="match status" value="1"/>
</dbReference>
<evidence type="ECO:0000256" key="1">
    <source>
        <dbReference type="ARBA" id="ARBA00011900"/>
    </source>
</evidence>
<evidence type="ECO:0000313" key="9">
    <source>
        <dbReference type="Proteomes" id="UP001213015"/>
    </source>
</evidence>
<evidence type="ECO:0000256" key="4">
    <source>
        <dbReference type="ARBA" id="ARBA00022747"/>
    </source>
</evidence>
<dbReference type="InterPro" id="IPR050953">
    <property type="entry name" value="N4_N6_ade-DNA_methylase"/>
</dbReference>
<dbReference type="GO" id="GO:0009007">
    <property type="term" value="F:site-specific DNA-methyltransferase (adenine-specific) activity"/>
    <property type="evidence" value="ECO:0007669"/>
    <property type="project" value="UniProtKB-EC"/>
</dbReference>
<keyword evidence="5" id="KW-0238">DNA-binding</keyword>
<accession>A0AAP3GVT3</accession>
<keyword evidence="2 8" id="KW-0489">Methyltransferase</keyword>
<dbReference type="SUPFAM" id="SSF53335">
    <property type="entry name" value="S-adenosyl-L-methionine-dependent methyltransferases"/>
    <property type="match status" value="1"/>
</dbReference>
<dbReference type="PANTHER" id="PTHR33841">
    <property type="entry name" value="DNA METHYLTRANSFERASE YEEA-RELATED"/>
    <property type="match status" value="1"/>
</dbReference>
<reference evidence="8" key="1">
    <citation type="submission" date="2022-01" db="EMBL/GenBank/DDBJ databases">
        <title>VMRC isolate genome collection.</title>
        <authorList>
            <person name="France M."/>
            <person name="Rutt L."/>
            <person name="Humphrys M."/>
            <person name="Ravel J."/>
        </authorList>
    </citation>
    <scope>NUCLEOTIDE SEQUENCE</scope>
    <source>
        <strain evidence="8">C0127B5</strain>
    </source>
</reference>
<keyword evidence="4" id="KW-0680">Restriction system</keyword>
<evidence type="ECO:0000256" key="5">
    <source>
        <dbReference type="ARBA" id="ARBA00023125"/>
    </source>
</evidence>
<organism evidence="8 9">
    <name type="scientific">Lactobacillus mulieris</name>
    <dbReference type="NCBI Taxonomy" id="2508708"/>
    <lineage>
        <taxon>Bacteria</taxon>
        <taxon>Bacillati</taxon>
        <taxon>Bacillota</taxon>
        <taxon>Bacilli</taxon>
        <taxon>Lactobacillales</taxon>
        <taxon>Lactobacillaceae</taxon>
        <taxon>Lactobacillus</taxon>
    </lineage>
</organism>
<dbReference type="GO" id="GO:0003677">
    <property type="term" value="F:DNA binding"/>
    <property type="evidence" value="ECO:0007669"/>
    <property type="project" value="UniProtKB-KW"/>
</dbReference>
<dbReference type="PANTHER" id="PTHR33841:SF6">
    <property type="entry name" value="TYPE II METHYLTRANSFERASE M.HINDII"/>
    <property type="match status" value="1"/>
</dbReference>
<evidence type="ECO:0000256" key="6">
    <source>
        <dbReference type="ARBA" id="ARBA00047942"/>
    </source>
</evidence>
<evidence type="ECO:0000256" key="3">
    <source>
        <dbReference type="ARBA" id="ARBA00022679"/>
    </source>
</evidence>
<dbReference type="RefSeq" id="WP_167802601.1">
    <property type="nucleotide sequence ID" value="NZ_JAKEYK010000013.1"/>
</dbReference>
<gene>
    <name evidence="8" type="ORF">L2422_01965</name>
</gene>